<organism evidence="2 3">
    <name type="scientific">Candidatus Fervidibacter sacchari</name>
    <dbReference type="NCBI Taxonomy" id="1448929"/>
    <lineage>
        <taxon>Bacteria</taxon>
        <taxon>Candidatus Fervidibacterota</taxon>
        <taxon>Candidatus Fervidibacter</taxon>
    </lineage>
</organism>
<evidence type="ECO:0000313" key="2">
    <source>
        <dbReference type="EMBL" id="MCS3918184.1"/>
    </source>
</evidence>
<reference evidence="2 3" key="1">
    <citation type="submission" date="2022-08" db="EMBL/GenBank/DDBJ databases">
        <title>Bacterial and archaeal communities from various locations to study Microbial Dark Matter (Phase II).</title>
        <authorList>
            <person name="Stepanauskas R."/>
        </authorList>
    </citation>
    <scope>NUCLEOTIDE SEQUENCE [LARGE SCALE GENOMIC DNA]</scope>
    <source>
        <strain evidence="2 3">PD1</strain>
    </source>
</reference>
<name>A0ABT2EJQ2_9BACT</name>
<gene>
    <name evidence="2" type="ORF">M2350_000581</name>
</gene>
<proteinExistence type="predicted"/>
<dbReference type="RefSeq" id="WP_259093719.1">
    <property type="nucleotide sequence ID" value="NZ_CP130454.1"/>
</dbReference>
<protein>
    <submittedName>
        <fullName evidence="2">Nucleotidyltransferase</fullName>
    </submittedName>
</protein>
<dbReference type="Proteomes" id="UP001204798">
    <property type="component" value="Unassembled WGS sequence"/>
</dbReference>
<dbReference type="EMBL" id="JANUCP010000001">
    <property type="protein sequence ID" value="MCS3918184.1"/>
    <property type="molecule type" value="Genomic_DNA"/>
</dbReference>
<feature type="domain" description="HepT-like" evidence="1">
    <location>
        <begin position="417"/>
        <end position="522"/>
    </location>
</feature>
<dbReference type="Pfam" id="PF20797">
    <property type="entry name" value="HepT-like_2"/>
    <property type="match status" value="1"/>
</dbReference>
<evidence type="ECO:0000313" key="3">
    <source>
        <dbReference type="Proteomes" id="UP001204798"/>
    </source>
</evidence>
<keyword evidence="3" id="KW-1185">Reference proteome</keyword>
<evidence type="ECO:0000259" key="1">
    <source>
        <dbReference type="Pfam" id="PF20797"/>
    </source>
</evidence>
<dbReference type="InterPro" id="IPR048769">
    <property type="entry name" value="HepT-like_dom"/>
</dbReference>
<sequence>MKTIDLKFPTIESLLNEEFGGWLEKATSLPNSSLWLSELESALEVLMRKCGESSVKTSRLKSAVEQAVSAKDQNELESLLFEVLCLGKLASVAEEIYLLEPFAPKGQPVPEAKMRIAYRECVIDCLAPFPGSSRDKHFWSAFWEAVSKRLGMGELPRKFAAFKWRVNLVFVSHLAAQLHVLVPLLYGHKYALREPSELFDFVVPSPEELGSDGLFALPDWQLISGVAWVSYQPTPLDNPQTICWRGFVFPNPKAFRRIPLEVAVKLHEAMRLKTFPCDAAERWEMAEWLAFRLVQHLKEKWNVQTVRFWGSFRDAVFWHRRSDIDIVVDGLDWKQLVDAEEEIAALSPFVVPVQLIDLSSLPEPIKESLEGGDVSMGDWREKIRAELEQLKDIVEGKFEEWRSRGDPSQDSLVRVGIGAILKDFYDGVERIFKHIAAAFNEPTPSGEEWHKQLLEKMSQPTENRKPVISQALRDALDEFLRFRHLFRNIYVVTQLKWEPMALLVANLPQVYEQLRKEVESFLLDPSGE</sequence>
<accession>A0ABT2EJQ2</accession>
<comment type="caution">
    <text evidence="2">The sequence shown here is derived from an EMBL/GenBank/DDBJ whole genome shotgun (WGS) entry which is preliminary data.</text>
</comment>